<comment type="caution">
    <text evidence="14">The sequence shown here is derived from an EMBL/GenBank/DDBJ whole genome shotgun (WGS) entry which is preliminary data.</text>
</comment>
<evidence type="ECO:0000256" key="9">
    <source>
        <dbReference type="ARBA" id="ARBA00022839"/>
    </source>
</evidence>
<dbReference type="SUPFAM" id="SSF109604">
    <property type="entry name" value="HD-domain/PDEase-like"/>
    <property type="match status" value="1"/>
</dbReference>
<evidence type="ECO:0000313" key="14">
    <source>
        <dbReference type="EMBL" id="PDO09534.1"/>
    </source>
</evidence>
<evidence type="ECO:0000256" key="1">
    <source>
        <dbReference type="ARBA" id="ARBA00001968"/>
    </source>
</evidence>
<keyword evidence="6" id="KW-0547">Nucleotide-binding</keyword>
<dbReference type="Pfam" id="PF22335">
    <property type="entry name" value="Cas10-Cmr2_palm2"/>
    <property type="match status" value="1"/>
</dbReference>
<evidence type="ECO:0000256" key="4">
    <source>
        <dbReference type="ARBA" id="ARBA00022679"/>
    </source>
</evidence>
<keyword evidence="11" id="KW-0051">Antiviral defense</keyword>
<dbReference type="PANTHER" id="PTHR36528">
    <property type="entry name" value="CRISPR SYSTEM SINGLE-STRAND-SPECIFIC DEOXYRIBONUCLEASE CAS10/CSM1 (SUBTYPE III-A)"/>
    <property type="match status" value="1"/>
</dbReference>
<dbReference type="PROSITE" id="PS50887">
    <property type="entry name" value="GGDEF"/>
    <property type="match status" value="1"/>
</dbReference>
<dbReference type="GO" id="GO:0004527">
    <property type="term" value="F:exonuclease activity"/>
    <property type="evidence" value="ECO:0007669"/>
    <property type="project" value="UniProtKB-KW"/>
</dbReference>
<evidence type="ECO:0000256" key="7">
    <source>
        <dbReference type="ARBA" id="ARBA00022759"/>
    </source>
</evidence>
<name>A0A2A6DXP8_9BACL</name>
<dbReference type="GO" id="GO:0004519">
    <property type="term" value="F:endonuclease activity"/>
    <property type="evidence" value="ECO:0007669"/>
    <property type="project" value="UniProtKB-KW"/>
</dbReference>
<keyword evidence="9" id="KW-0269">Exonuclease</keyword>
<evidence type="ECO:0000256" key="10">
    <source>
        <dbReference type="ARBA" id="ARBA00022840"/>
    </source>
</evidence>
<dbReference type="AlphaFoldDB" id="A0A2A6DXP8"/>
<keyword evidence="7" id="KW-0255">Endonuclease</keyword>
<evidence type="ECO:0000256" key="8">
    <source>
        <dbReference type="ARBA" id="ARBA00022801"/>
    </source>
</evidence>
<dbReference type="InterPro" id="IPR043128">
    <property type="entry name" value="Rev_trsase/Diguanyl_cyclase"/>
</dbReference>
<dbReference type="InterPro" id="IPR006674">
    <property type="entry name" value="HD_domain"/>
</dbReference>
<dbReference type="InterPro" id="IPR000160">
    <property type="entry name" value="GGDEF_dom"/>
</dbReference>
<evidence type="ECO:0000256" key="2">
    <source>
        <dbReference type="ARBA" id="ARBA00005700"/>
    </source>
</evidence>
<evidence type="ECO:0000313" key="15">
    <source>
        <dbReference type="Proteomes" id="UP000243688"/>
    </source>
</evidence>
<organism evidence="14 15">
    <name type="scientific">Candidatus Reconcilbacillus cellulovorans</name>
    <dbReference type="NCBI Taxonomy" id="1906605"/>
    <lineage>
        <taxon>Bacteria</taxon>
        <taxon>Bacillati</taxon>
        <taxon>Bacillota</taxon>
        <taxon>Bacilli</taxon>
        <taxon>Bacillales</taxon>
        <taxon>Paenibacillaceae</taxon>
        <taxon>Candidatus Reconcilbacillus</taxon>
    </lineage>
</organism>
<reference evidence="14 15" key="1">
    <citation type="submission" date="2016-12" db="EMBL/GenBank/DDBJ databases">
        <title>Candidatus Reconcilibacillus cellulovorans genome.</title>
        <authorList>
            <person name="Kolinko S."/>
            <person name="Wu Y.-W."/>
            <person name="Tachea F."/>
            <person name="Denzel E."/>
            <person name="Hiras J."/>
            <person name="Baecker N."/>
            <person name="Chan L.J."/>
            <person name="Eichorst S.A."/>
            <person name="Frey D."/>
            <person name="Adams P.D."/>
            <person name="Pray T."/>
            <person name="Tanjore D."/>
            <person name="Petzold C.J."/>
            <person name="Gladden J.M."/>
            <person name="Simmons B.A."/>
            <person name="Singer S.W."/>
        </authorList>
    </citation>
    <scope>NUCLEOTIDE SEQUENCE [LARGE SCALE GENOMIC DNA]</scope>
    <source>
        <strain evidence="14">JTherm</strain>
    </source>
</reference>
<dbReference type="InterPro" id="IPR013408">
    <property type="entry name" value="Cas10/Csm1"/>
</dbReference>
<dbReference type="EMBL" id="MOXJ01000035">
    <property type="protein sequence ID" value="PDO09534.1"/>
    <property type="molecule type" value="Genomic_DNA"/>
</dbReference>
<dbReference type="InterPro" id="IPR052117">
    <property type="entry name" value="Cas10/Csm1_subtype-III-A"/>
</dbReference>
<accession>A0A2A6DXP8</accession>
<evidence type="ECO:0000256" key="11">
    <source>
        <dbReference type="ARBA" id="ARBA00023118"/>
    </source>
</evidence>
<dbReference type="PANTHER" id="PTHR36528:SF1">
    <property type="entry name" value="CRISPR SYSTEM SINGLE-STRAND-SPECIFIC DEOXYRIBONUCLEASE CAS10_CSM1 (SUBTYPE III-A)"/>
    <property type="match status" value="1"/>
</dbReference>
<dbReference type="Proteomes" id="UP000243688">
    <property type="component" value="Unassembled WGS sequence"/>
</dbReference>
<proteinExistence type="inferred from homology"/>
<protein>
    <recommendedName>
        <fullName evidence="3">CRISPR system single-strand-specific deoxyribonuclease Cas10/Csm1 (subtype III-A)</fullName>
    </recommendedName>
    <alternativeName>
        <fullName evidence="12">Cyclic oligoadenylate synthase</fullName>
    </alternativeName>
</protein>
<evidence type="ECO:0000259" key="13">
    <source>
        <dbReference type="PROSITE" id="PS50887"/>
    </source>
</evidence>
<keyword evidence="4" id="KW-0808">Transferase</keyword>
<comment type="cofactor">
    <cofactor evidence="1">
        <name>a divalent metal cation</name>
        <dbReference type="ChEBI" id="CHEBI:60240"/>
    </cofactor>
</comment>
<evidence type="ECO:0000256" key="3">
    <source>
        <dbReference type="ARBA" id="ARBA00014333"/>
    </source>
</evidence>
<feature type="domain" description="GGDEF" evidence="13">
    <location>
        <begin position="599"/>
        <end position="749"/>
    </location>
</feature>
<dbReference type="InterPro" id="IPR054767">
    <property type="entry name" value="Cas10-Cmr2_palm2"/>
</dbReference>
<dbReference type="Pfam" id="PF18211">
    <property type="entry name" value="Csm1_B"/>
    <property type="match status" value="1"/>
</dbReference>
<keyword evidence="5" id="KW-0540">Nuclease</keyword>
<dbReference type="GO" id="GO:0005524">
    <property type="term" value="F:ATP binding"/>
    <property type="evidence" value="ECO:0007669"/>
    <property type="project" value="UniProtKB-KW"/>
</dbReference>
<dbReference type="NCBIfam" id="TIGR02578">
    <property type="entry name" value="cas_TM1811_Csm1"/>
    <property type="match status" value="1"/>
</dbReference>
<evidence type="ECO:0000256" key="5">
    <source>
        <dbReference type="ARBA" id="ARBA00022722"/>
    </source>
</evidence>
<keyword evidence="8" id="KW-0378">Hydrolase</keyword>
<evidence type="ECO:0000256" key="12">
    <source>
        <dbReference type="ARBA" id="ARBA00032922"/>
    </source>
</evidence>
<dbReference type="Gene3D" id="1.10.3210.10">
    <property type="entry name" value="Hypothetical protein af1432"/>
    <property type="match status" value="1"/>
</dbReference>
<evidence type="ECO:0000256" key="6">
    <source>
        <dbReference type="ARBA" id="ARBA00022741"/>
    </source>
</evidence>
<dbReference type="Pfam" id="PF01966">
    <property type="entry name" value="HD"/>
    <property type="match status" value="1"/>
</dbReference>
<dbReference type="InterPro" id="IPR041062">
    <property type="entry name" value="Csm1_B"/>
</dbReference>
<gene>
    <name evidence="14" type="ORF">BLM47_11925</name>
</gene>
<dbReference type="GO" id="GO:0051607">
    <property type="term" value="P:defense response to virus"/>
    <property type="evidence" value="ECO:0007669"/>
    <property type="project" value="UniProtKB-KW"/>
</dbReference>
<dbReference type="GO" id="GO:0016740">
    <property type="term" value="F:transferase activity"/>
    <property type="evidence" value="ECO:0007669"/>
    <property type="project" value="UniProtKB-KW"/>
</dbReference>
<dbReference type="Gene3D" id="3.30.70.270">
    <property type="match status" value="1"/>
</dbReference>
<keyword evidence="10" id="KW-0067">ATP-binding</keyword>
<sequence length="869" mass="97328">MRGDELTRRHVVEAALLHDIGKVIQRAMKSSGWSGAGERSLTHQEFGYEWGRHVGLAEPTLQAMLRHHKLRPDHPKYEKLSYDRYGGSAALRNLIAIVYEADNLASAMERLESGADTPTEHELHRGMGVVFDRIALDDEHHGGSSDAGWKGRTANGCRHVWSCGLVEDRPFPVPADDERENRRRPSHYAEIWDGLRRALEHPFNRTEDRLLLLLEKYLSFVPETTISAEGEQPDTSLYHHLKATAAVASSLFVRLRDGGADFDTDLERFILDRKEERYLLVGADLSGIQDFVYTIGSKAALKTLRGRSFYLDLLMESVAVQLLEGLGLGRVHLVYATAGTLLLLVPDTERIRRGIEEFTEGFNRWLFREFRSKLYLAVESVALSGRSLDADAVSAKGMGEEATLAGALKTLHGQLGSRKTVKWKELLEKDGGFLFTPTAVARECDVCRSHEGVDAYVVGPHLRPAAEDAGEGERHELCRFCAQMIRLGQVLPRADRFYECVSAAPTEGPGDSARSEETARRTGPSAIRLEVWKKSYWIATPDFSPNTDLSGAKVLAEYRMREPWSLPQAGDWAVRPFPTGAFLAEPEFVSLAQRACGDARLGVLVMDVDRLGAIFARGLTPQTLGRLSDLSARLNLFFKYYLPAMFEEAARGERDRLLPRGKEEYAVNLVYAGGDDLLLVGAWDDAFDAAFAVWSEFCRYVGRNPDVTLSAGIAVVDERAAFYRAVEEAKKEEKNAKNDGRDRLGALGLTLQWRDVAGEEGKEGLKKILNHFAQALEQNDRTIRPTFMSVSFFRQYAAIVERAGKDLGHWFAPQLHYVVGRKAGSEKNEDRKKFYYQLVNFALNDVLRGGPLLLALRILQILMRRRSAE</sequence>
<comment type="similarity">
    <text evidence="2">Belongs to the CRISPR-associated Cas10/Csm1 family.</text>
</comment>